<reference evidence="2" key="1">
    <citation type="journal article" date="2022" name="Mol. Ecol. Resour.">
        <title>The genomes of chicory, endive, great burdock and yacon provide insights into Asteraceae palaeo-polyploidization history and plant inulin production.</title>
        <authorList>
            <person name="Fan W."/>
            <person name="Wang S."/>
            <person name="Wang H."/>
            <person name="Wang A."/>
            <person name="Jiang F."/>
            <person name="Liu H."/>
            <person name="Zhao H."/>
            <person name="Xu D."/>
            <person name="Zhang Y."/>
        </authorList>
    </citation>
    <scope>NUCLEOTIDE SEQUENCE [LARGE SCALE GENOMIC DNA]</scope>
    <source>
        <strain evidence="2">cv. Niubang</strain>
    </source>
</reference>
<comment type="caution">
    <text evidence="1">The sequence shown here is derived from an EMBL/GenBank/DDBJ whole genome shotgun (WGS) entry which is preliminary data.</text>
</comment>
<proteinExistence type="predicted"/>
<evidence type="ECO:0000313" key="2">
    <source>
        <dbReference type="Proteomes" id="UP001055879"/>
    </source>
</evidence>
<evidence type="ECO:0000313" key="1">
    <source>
        <dbReference type="EMBL" id="KAI3692112.1"/>
    </source>
</evidence>
<accession>A0ACB8Z3I6</accession>
<organism evidence="1 2">
    <name type="scientific">Arctium lappa</name>
    <name type="common">Greater burdock</name>
    <name type="synonym">Lappa major</name>
    <dbReference type="NCBI Taxonomy" id="4217"/>
    <lineage>
        <taxon>Eukaryota</taxon>
        <taxon>Viridiplantae</taxon>
        <taxon>Streptophyta</taxon>
        <taxon>Embryophyta</taxon>
        <taxon>Tracheophyta</taxon>
        <taxon>Spermatophyta</taxon>
        <taxon>Magnoliopsida</taxon>
        <taxon>eudicotyledons</taxon>
        <taxon>Gunneridae</taxon>
        <taxon>Pentapetalae</taxon>
        <taxon>asterids</taxon>
        <taxon>campanulids</taxon>
        <taxon>Asterales</taxon>
        <taxon>Asteraceae</taxon>
        <taxon>Carduoideae</taxon>
        <taxon>Cardueae</taxon>
        <taxon>Arctiinae</taxon>
        <taxon>Arctium</taxon>
    </lineage>
</organism>
<dbReference type="EMBL" id="CM042057">
    <property type="protein sequence ID" value="KAI3692112.1"/>
    <property type="molecule type" value="Genomic_DNA"/>
</dbReference>
<sequence length="85" mass="9357">MLSIMFQVAYVEKGLYSPTLLTLNPQIFVSPLQSICASPSKLQKSWLFLNLSCSTLIIFFICYTLIHRSIALFAAAASPSLCPIA</sequence>
<name>A0ACB8Z3I6_ARCLA</name>
<protein>
    <submittedName>
        <fullName evidence="1">Uncharacterized protein</fullName>
    </submittedName>
</protein>
<gene>
    <name evidence="1" type="ORF">L6452_31921</name>
</gene>
<dbReference type="Proteomes" id="UP001055879">
    <property type="component" value="Linkage Group LG11"/>
</dbReference>
<reference evidence="1 2" key="2">
    <citation type="journal article" date="2022" name="Mol. Ecol. Resour.">
        <title>The genomes of chicory, endive, great burdock and yacon provide insights into Asteraceae paleo-polyploidization history and plant inulin production.</title>
        <authorList>
            <person name="Fan W."/>
            <person name="Wang S."/>
            <person name="Wang H."/>
            <person name="Wang A."/>
            <person name="Jiang F."/>
            <person name="Liu H."/>
            <person name="Zhao H."/>
            <person name="Xu D."/>
            <person name="Zhang Y."/>
        </authorList>
    </citation>
    <scope>NUCLEOTIDE SEQUENCE [LARGE SCALE GENOMIC DNA]</scope>
    <source>
        <strain evidence="2">cv. Niubang</strain>
    </source>
</reference>
<keyword evidence="2" id="KW-1185">Reference proteome</keyword>